<comment type="subcellular location">
    <subcellularLocation>
        <location evidence="1">Cell membrane</location>
        <topology evidence="1">Multi-pass membrane protein</topology>
    </subcellularLocation>
</comment>
<dbReference type="SUPFAM" id="SSF103473">
    <property type="entry name" value="MFS general substrate transporter"/>
    <property type="match status" value="1"/>
</dbReference>
<evidence type="ECO:0000256" key="3">
    <source>
        <dbReference type="ARBA" id="ARBA00022692"/>
    </source>
</evidence>
<comment type="caution">
    <text evidence="7">The sequence shown here is derived from an EMBL/GenBank/DDBJ whole genome shotgun (WGS) entry which is preliminary data.</text>
</comment>
<feature type="transmembrane region" description="Helical" evidence="6">
    <location>
        <begin position="272"/>
        <end position="294"/>
    </location>
</feature>
<evidence type="ECO:0000256" key="1">
    <source>
        <dbReference type="ARBA" id="ARBA00004651"/>
    </source>
</evidence>
<feature type="transmembrane region" description="Helical" evidence="6">
    <location>
        <begin position="306"/>
        <end position="326"/>
    </location>
</feature>
<dbReference type="RefSeq" id="WP_167753409.1">
    <property type="nucleotide sequence ID" value="NZ_JADGLW010000008.1"/>
</dbReference>
<sequence length="447" mass="50140">MLFTKEVPSREKLNFIIYIFSRLTLNLGSLIYTFAVSYSILYFTGSALYFAINLAITSVVMTLMLPLSGVMSDLGNKRKIIISGEVILTLIMAGLLVFTYFNGFNIFAIYITSFLTALVNPFVSNTFQTSMTEMFHKERIQKVMGYVSAIMSSAIIIGPAIGGVLFGLFDFYIMILIFTITYAISTLLDFFIKFDLYYDPENYVLVNSSQPETASVFGKFKHDVWQGIEYIKNSYVFLRVFIMAAFINFFASLMGIYPEKAMITELKFSPETVGIINAFDGFGVLIAGIVIGSVKQFKNPVGLMKISLILWTFTIPLYLLPLYTSMADTYSIAFFAAMGFTIAVMLQVINVPLFTFVQLTVPQHIKGRVFSAIGLFASSIAPIGTLLYGFAYDYLPFWLIHSISFTALIIIIFTFLNSRVIDESKEDVSKVAEELELSKTVHENTGI</sequence>
<feature type="transmembrane region" description="Helical" evidence="6">
    <location>
        <begin position="369"/>
        <end position="391"/>
    </location>
</feature>
<keyword evidence="8" id="KW-1185">Reference proteome</keyword>
<dbReference type="Pfam" id="PF07690">
    <property type="entry name" value="MFS_1"/>
    <property type="match status" value="1"/>
</dbReference>
<evidence type="ECO:0000256" key="2">
    <source>
        <dbReference type="ARBA" id="ARBA00022475"/>
    </source>
</evidence>
<dbReference type="Proteomes" id="UP000647980">
    <property type="component" value="Unassembled WGS sequence"/>
</dbReference>
<dbReference type="EMBL" id="JADGLW010000008">
    <property type="protein sequence ID" value="MBF0754573.1"/>
    <property type="molecule type" value="Genomic_DNA"/>
</dbReference>
<evidence type="ECO:0000256" key="5">
    <source>
        <dbReference type="ARBA" id="ARBA00023136"/>
    </source>
</evidence>
<evidence type="ECO:0000313" key="8">
    <source>
        <dbReference type="Proteomes" id="UP000647980"/>
    </source>
</evidence>
<organism evidence="7 8">
    <name type="scientific">Jeotgalicoccus nanhaiensis</name>
    <dbReference type="NCBI Taxonomy" id="568603"/>
    <lineage>
        <taxon>Bacteria</taxon>
        <taxon>Bacillati</taxon>
        <taxon>Bacillota</taxon>
        <taxon>Bacilli</taxon>
        <taxon>Bacillales</taxon>
        <taxon>Staphylococcaceae</taxon>
        <taxon>Jeotgalicoccus</taxon>
    </lineage>
</organism>
<dbReference type="CDD" id="cd06173">
    <property type="entry name" value="MFS_MefA_like"/>
    <property type="match status" value="1"/>
</dbReference>
<keyword evidence="4 6" id="KW-1133">Transmembrane helix</keyword>
<feature type="transmembrane region" description="Helical" evidence="6">
    <location>
        <begin position="15"/>
        <end position="41"/>
    </location>
</feature>
<evidence type="ECO:0000256" key="6">
    <source>
        <dbReference type="SAM" id="Phobius"/>
    </source>
</evidence>
<feature type="transmembrane region" description="Helical" evidence="6">
    <location>
        <begin position="107"/>
        <end position="123"/>
    </location>
</feature>
<accession>A0ABR9Y009</accession>
<dbReference type="PANTHER" id="PTHR23513">
    <property type="entry name" value="INTEGRAL MEMBRANE EFFLUX PROTEIN-RELATED"/>
    <property type="match status" value="1"/>
</dbReference>
<feature type="transmembrane region" description="Helical" evidence="6">
    <location>
        <begin position="47"/>
        <end position="68"/>
    </location>
</feature>
<feature type="transmembrane region" description="Helical" evidence="6">
    <location>
        <begin position="80"/>
        <end position="101"/>
    </location>
</feature>
<dbReference type="InterPro" id="IPR036259">
    <property type="entry name" value="MFS_trans_sf"/>
</dbReference>
<evidence type="ECO:0000256" key="4">
    <source>
        <dbReference type="ARBA" id="ARBA00022989"/>
    </source>
</evidence>
<proteinExistence type="predicted"/>
<name>A0ABR9Y009_9STAP</name>
<feature type="transmembrane region" description="Helical" evidence="6">
    <location>
        <begin position="332"/>
        <end position="357"/>
    </location>
</feature>
<keyword evidence="2" id="KW-1003">Cell membrane</keyword>
<keyword evidence="5 6" id="KW-0472">Membrane</keyword>
<protein>
    <submittedName>
        <fullName evidence="7">MFS transporter</fullName>
    </submittedName>
</protein>
<feature type="transmembrane region" description="Helical" evidence="6">
    <location>
        <begin position="171"/>
        <end position="192"/>
    </location>
</feature>
<dbReference type="PANTHER" id="PTHR23513:SF6">
    <property type="entry name" value="MAJOR FACILITATOR SUPERFAMILY ASSOCIATED DOMAIN-CONTAINING PROTEIN"/>
    <property type="match status" value="1"/>
</dbReference>
<feature type="transmembrane region" description="Helical" evidence="6">
    <location>
        <begin position="397"/>
        <end position="416"/>
    </location>
</feature>
<evidence type="ECO:0000313" key="7">
    <source>
        <dbReference type="EMBL" id="MBF0754573.1"/>
    </source>
</evidence>
<dbReference type="InterPro" id="IPR011701">
    <property type="entry name" value="MFS"/>
</dbReference>
<reference evidence="7 8" key="1">
    <citation type="submission" date="2020-10" db="EMBL/GenBank/DDBJ databases">
        <title>Mouse Oral microbiota.</title>
        <authorList>
            <person name="Joseph S."/>
            <person name="Aduse-Opoku J."/>
        </authorList>
    </citation>
    <scope>NUCLEOTIDE SEQUENCE [LARGE SCALE GENOMIC DNA]</scope>
    <source>
        <strain evidence="7 8">19428wE5_W307</strain>
    </source>
</reference>
<keyword evidence="3 6" id="KW-0812">Transmembrane</keyword>
<dbReference type="Gene3D" id="1.20.1250.20">
    <property type="entry name" value="MFS general substrate transporter like domains"/>
    <property type="match status" value="1"/>
</dbReference>
<feature type="transmembrane region" description="Helical" evidence="6">
    <location>
        <begin position="143"/>
        <end position="165"/>
    </location>
</feature>
<feature type="transmembrane region" description="Helical" evidence="6">
    <location>
        <begin position="236"/>
        <end position="257"/>
    </location>
</feature>
<gene>
    <name evidence="7" type="ORF">IR135_09945</name>
</gene>